<proteinExistence type="predicted"/>
<feature type="compositionally biased region" description="Basic and acidic residues" evidence="1">
    <location>
        <begin position="693"/>
        <end position="703"/>
    </location>
</feature>
<protein>
    <submittedName>
        <fullName evidence="2">Uncharacterized protein</fullName>
    </submittedName>
</protein>
<name>K0KX16_WICCF</name>
<dbReference type="Proteomes" id="UP000009328">
    <property type="component" value="Unassembled WGS sequence"/>
</dbReference>
<dbReference type="InParanoid" id="K0KX16"/>
<feature type="region of interest" description="Disordered" evidence="1">
    <location>
        <begin position="873"/>
        <end position="905"/>
    </location>
</feature>
<dbReference type="AlphaFoldDB" id="K0KX16"/>
<keyword evidence="3" id="KW-1185">Reference proteome</keyword>
<evidence type="ECO:0000256" key="1">
    <source>
        <dbReference type="SAM" id="MobiDB-lite"/>
    </source>
</evidence>
<reference evidence="2 3" key="1">
    <citation type="journal article" date="2012" name="Eukaryot. Cell">
        <title>Draft genome sequence of Wickerhamomyces ciferrii NRRL Y-1031 F-60-10.</title>
        <authorList>
            <person name="Schneider J."/>
            <person name="Andrea H."/>
            <person name="Blom J."/>
            <person name="Jaenicke S."/>
            <person name="Ruckert C."/>
            <person name="Schorsch C."/>
            <person name="Szczepanowski R."/>
            <person name="Farwick M."/>
            <person name="Goesmann A."/>
            <person name="Puhler A."/>
            <person name="Schaffer S."/>
            <person name="Tauch A."/>
            <person name="Kohler T."/>
            <person name="Brinkrolf K."/>
        </authorList>
    </citation>
    <scope>NUCLEOTIDE SEQUENCE [LARGE SCALE GENOMIC DNA]</scope>
    <source>
        <strain evidence="3">ATCC 14091 / BCRC 22168 / CBS 111 / JCM 3599 / NBRC 0793 / NRRL Y-1031 F-60-10</strain>
    </source>
</reference>
<feature type="region of interest" description="Disordered" evidence="1">
    <location>
        <begin position="650"/>
        <end position="669"/>
    </location>
</feature>
<comment type="caution">
    <text evidence="2">The sequence shown here is derived from an EMBL/GenBank/DDBJ whole genome shotgun (WGS) entry which is preliminary data.</text>
</comment>
<evidence type="ECO:0000313" key="2">
    <source>
        <dbReference type="EMBL" id="CCH46034.1"/>
    </source>
</evidence>
<feature type="compositionally biased region" description="Polar residues" evidence="1">
    <location>
        <begin position="650"/>
        <end position="660"/>
    </location>
</feature>
<feature type="region of interest" description="Disordered" evidence="1">
    <location>
        <begin position="692"/>
        <end position="716"/>
    </location>
</feature>
<sequence length="1161" mass="129866">MGTRKFSNDDIITNMISEIKVEKSLKYTEEEIAKALEEERKQLAQPDEEDLRYIDPQLFHEPKSAVSNVSEGFGLTKLFSIKKAPKKSEGDANEDEEFDNYDLRAAARVPDPDTAVSFTDIFRKSSDSSTQQINDENDKGDDTEIMESGEWSSDDIGSPLNSDYLLLSTFNTPAKLDAIRESDEESEPMFMNSAISIDNINGRSQTPLISFSNLNVSKNPNRNKIDNEEHDLDGDRQKELEDQDEQQVIDAVGTQSQYEYLADPDTTANITAPPLLNIVEDTIDDDTLYQSNGEIGSSKLESNEDFPTTFNQFLDVPEVKVEEEPLFTSDQEFPTQETPSNPFNASRSWKSLLACDTSVPAVSDEVKTKLDIYHEKELESKFEEPTNLILSLQSTNFNPSSSVSKDKRSMASTPRLMNLNKDTLEVISVIESDQSSPISNNPGYKLPNMQHNNIYFNYNQKLDSPDLKEGEILDKSLQLPSYDPKASMNQNVLQKDNINWTSGANSKGPKEEEVKGVEDYNFGNLKSSFNFHSGITSPELDERADDRFIDTSYQNDTPLIAQEPSIKNTETASAFEPFAGTSAVYSGSSLINILANDFDKNFPDSSLNEQTFENFKDKADWIKSLDSAFEIDDNISGELERMVNKVPSLKSHTSSDLQPNSSFSPKSASYSKGMKRAISQYNKKYGFKFTKSTTEKHEEKEIEPPTSPKSITSNGGIGTGFLSKISTRINSVSRPSSAFINDNKKNNLDTEDGPEREIIDVVNPSSEVISNIGISAPGTVTAKLFEDAGIHTKSKDTPKANRHFIEVIKTPSTTDKSSQTLSANFKASTTETDTETSKLSQNYWKTSNRFMDKKNPIGRSRTIRKIFTARSKGSGSLKDASAQNTLDSKVHDSEQSNNVKSSWSNTLFRGKTSRGKRIGSQHLSMDSGVSLDEYAGNFALNQEFEPPSETQVLSTETVDARRIIQMTNTTDATQSDFIDISNGYPVSRDSAFSDTSGSMASSIHERLRTTKAVEDYTPTPIPGRQRSLSVLYRTRNLRFASLKRNRSLNNVDSIRDQTISFANDKRKNHNVNNTENKSIQNINDAANKENLNKDKQKLKRGNSRLGGFLFPKNNANYQGENQSNVNLPYKNHEVHEVQNETLGTLKRRGTLLKRFKSVYKK</sequence>
<dbReference type="EMBL" id="CAIF01000223">
    <property type="protein sequence ID" value="CCH46034.1"/>
    <property type="molecule type" value="Genomic_DNA"/>
</dbReference>
<organism evidence="2 3">
    <name type="scientific">Wickerhamomyces ciferrii (strain ATCC 14091 / BCRC 22168 / CBS 111 / JCM 3599 / NBRC 0793 / NRRL Y-1031 F-60-10)</name>
    <name type="common">Yeast</name>
    <name type="synonym">Pichia ciferrii</name>
    <dbReference type="NCBI Taxonomy" id="1206466"/>
    <lineage>
        <taxon>Eukaryota</taxon>
        <taxon>Fungi</taxon>
        <taxon>Dikarya</taxon>
        <taxon>Ascomycota</taxon>
        <taxon>Saccharomycotina</taxon>
        <taxon>Saccharomycetes</taxon>
        <taxon>Phaffomycetales</taxon>
        <taxon>Wickerhamomycetaceae</taxon>
        <taxon>Wickerhamomyces</taxon>
    </lineage>
</organism>
<gene>
    <name evidence="2" type="ORF">BN7_5622</name>
</gene>
<accession>K0KX16</accession>
<evidence type="ECO:0000313" key="3">
    <source>
        <dbReference type="Proteomes" id="UP000009328"/>
    </source>
</evidence>
<dbReference type="HOGENOM" id="CLU_275227_0_0_1"/>
<feature type="region of interest" description="Disordered" evidence="1">
    <location>
        <begin position="121"/>
        <end position="156"/>
    </location>
</feature>
<feature type="compositionally biased region" description="Polar residues" evidence="1">
    <location>
        <begin position="895"/>
        <end position="905"/>
    </location>
</feature>